<evidence type="ECO:0000313" key="2">
    <source>
        <dbReference type="EMBL" id="ACL62085.1"/>
    </source>
</evidence>
<reference evidence="2 3" key="1">
    <citation type="submission" date="2009-01" db="EMBL/GenBank/DDBJ databases">
        <title>Complete sequence of chromosome of Methylobacterium nodulans ORS 2060.</title>
        <authorList>
            <consortium name="US DOE Joint Genome Institute"/>
            <person name="Lucas S."/>
            <person name="Copeland A."/>
            <person name="Lapidus A."/>
            <person name="Glavina del Rio T."/>
            <person name="Dalin E."/>
            <person name="Tice H."/>
            <person name="Bruce D."/>
            <person name="Goodwin L."/>
            <person name="Pitluck S."/>
            <person name="Sims D."/>
            <person name="Brettin T."/>
            <person name="Detter J.C."/>
            <person name="Han C."/>
            <person name="Larimer F."/>
            <person name="Land M."/>
            <person name="Hauser L."/>
            <person name="Kyrpides N."/>
            <person name="Ivanova N."/>
            <person name="Marx C.J."/>
            <person name="Richardson P."/>
        </authorList>
    </citation>
    <scope>NUCLEOTIDE SEQUENCE [LARGE SCALE GENOMIC DNA]</scope>
    <source>
        <strain evidence="3">LMG 21967 / CNCM I-2342 / ORS 2060</strain>
    </source>
</reference>
<dbReference type="RefSeq" id="WP_015933643.1">
    <property type="nucleotide sequence ID" value="NC_011894.1"/>
</dbReference>
<keyword evidence="3" id="KW-1185">Reference proteome</keyword>
<dbReference type="OrthoDB" id="8021319at2"/>
<protein>
    <submittedName>
        <fullName evidence="2">Uncharacterized protein</fullName>
    </submittedName>
</protein>
<organism evidence="2 3">
    <name type="scientific">Methylobacterium nodulans (strain LMG 21967 / CNCM I-2342 / ORS 2060)</name>
    <dbReference type="NCBI Taxonomy" id="460265"/>
    <lineage>
        <taxon>Bacteria</taxon>
        <taxon>Pseudomonadati</taxon>
        <taxon>Pseudomonadota</taxon>
        <taxon>Alphaproteobacteria</taxon>
        <taxon>Hyphomicrobiales</taxon>
        <taxon>Methylobacteriaceae</taxon>
        <taxon>Methylobacterium</taxon>
    </lineage>
</organism>
<evidence type="ECO:0000256" key="1">
    <source>
        <dbReference type="SAM" id="MobiDB-lite"/>
    </source>
</evidence>
<name>B8ILW0_METNO</name>
<dbReference type="EMBL" id="CP001349">
    <property type="protein sequence ID" value="ACL62085.1"/>
    <property type="molecule type" value="Genomic_DNA"/>
</dbReference>
<dbReference type="STRING" id="460265.Mnod_7346"/>
<dbReference type="KEGG" id="mno:Mnod_7346"/>
<accession>B8ILW0</accession>
<sequence>MHFDDLPGADAQGNPTEDSAGLARADPPARPPCTVEEVKAWLICAERGAANAIKWRSTMPGTHKVWTWPDRFIKDYDTRQYLKAWIWCEAHGESFARLCRERERWSQRTGSRKVAQALETIAAMLNFEAAAREGGAIGSGDRVEPLSRPATP</sequence>
<feature type="region of interest" description="Disordered" evidence="1">
    <location>
        <begin position="1"/>
        <end position="31"/>
    </location>
</feature>
<dbReference type="HOGENOM" id="CLU_1720200_0_0_5"/>
<dbReference type="Proteomes" id="UP000008207">
    <property type="component" value="Chromosome"/>
</dbReference>
<gene>
    <name evidence="2" type="ordered locus">Mnod_7346</name>
</gene>
<evidence type="ECO:0000313" key="3">
    <source>
        <dbReference type="Proteomes" id="UP000008207"/>
    </source>
</evidence>
<proteinExistence type="predicted"/>
<dbReference type="AlphaFoldDB" id="B8ILW0"/>